<feature type="domain" description="Alpha-N-acetylglucosaminidase tim-barrel" evidence="1">
    <location>
        <begin position="47"/>
        <end position="238"/>
    </location>
</feature>
<gene>
    <name evidence="2" type="ORF">PFISCL1PPCAC_9817</name>
</gene>
<protein>
    <recommendedName>
        <fullName evidence="1">Alpha-N-acetylglucosaminidase tim-barrel domain-containing protein</fullName>
    </recommendedName>
</protein>
<dbReference type="Proteomes" id="UP001432322">
    <property type="component" value="Unassembled WGS sequence"/>
</dbReference>
<sequence>DALYAIHSYLREFCGTMVTWEGANVPVDGTCERPQDFHRKFESTQIRYFGNPATFSYSFAWWGWPQWERFIDWLALSGFNMALAPVGQEAIWAELWHDLGVSQKGLDDFFSGPAFLAWHRMGSVQRLGGPMSHEYLDSQQELNKKIVSRLADLGIVPVLPTFAGFVPREFERQNPQLRYLRNGCLPHLNETYSCTASIHPKERAFKEIAKLFIEKQMVVYGDVGDVFSADPFLETPPAHL</sequence>
<dbReference type="PANTHER" id="PTHR12872">
    <property type="entry name" value="ALPHA-N-ACETYLGLUCOSAMINIDASE"/>
    <property type="match status" value="1"/>
</dbReference>
<accession>A0AAV5VIS6</accession>
<keyword evidence="3" id="KW-1185">Reference proteome</keyword>
<reference evidence="2" key="1">
    <citation type="submission" date="2023-10" db="EMBL/GenBank/DDBJ databases">
        <title>Genome assembly of Pristionchus species.</title>
        <authorList>
            <person name="Yoshida K."/>
            <person name="Sommer R.J."/>
        </authorList>
    </citation>
    <scope>NUCLEOTIDE SEQUENCE</scope>
    <source>
        <strain evidence="2">RS5133</strain>
    </source>
</reference>
<dbReference type="Pfam" id="PF05089">
    <property type="entry name" value="NAGLU"/>
    <property type="match status" value="1"/>
</dbReference>
<feature type="non-terminal residue" evidence="2">
    <location>
        <position position="1"/>
    </location>
</feature>
<evidence type="ECO:0000313" key="2">
    <source>
        <dbReference type="EMBL" id="GMT18520.1"/>
    </source>
</evidence>
<dbReference type="AlphaFoldDB" id="A0AAV5VIS6"/>
<organism evidence="2 3">
    <name type="scientific">Pristionchus fissidentatus</name>
    <dbReference type="NCBI Taxonomy" id="1538716"/>
    <lineage>
        <taxon>Eukaryota</taxon>
        <taxon>Metazoa</taxon>
        <taxon>Ecdysozoa</taxon>
        <taxon>Nematoda</taxon>
        <taxon>Chromadorea</taxon>
        <taxon>Rhabditida</taxon>
        <taxon>Rhabditina</taxon>
        <taxon>Diplogasteromorpha</taxon>
        <taxon>Diplogasteroidea</taxon>
        <taxon>Neodiplogasteridae</taxon>
        <taxon>Pristionchus</taxon>
    </lineage>
</organism>
<dbReference type="InterPro" id="IPR007781">
    <property type="entry name" value="NAGLU"/>
</dbReference>
<feature type="non-terminal residue" evidence="2">
    <location>
        <position position="240"/>
    </location>
</feature>
<evidence type="ECO:0000259" key="1">
    <source>
        <dbReference type="Pfam" id="PF05089"/>
    </source>
</evidence>
<evidence type="ECO:0000313" key="3">
    <source>
        <dbReference type="Proteomes" id="UP001432322"/>
    </source>
</evidence>
<dbReference type="PANTHER" id="PTHR12872:SF1">
    <property type="entry name" value="ALPHA-N-ACETYLGLUCOSAMINIDASE"/>
    <property type="match status" value="1"/>
</dbReference>
<comment type="caution">
    <text evidence="2">The sequence shown here is derived from an EMBL/GenBank/DDBJ whole genome shotgun (WGS) entry which is preliminary data.</text>
</comment>
<dbReference type="InterPro" id="IPR024733">
    <property type="entry name" value="NAGLU_tim-barrel"/>
</dbReference>
<dbReference type="Gene3D" id="3.20.20.80">
    <property type="entry name" value="Glycosidases"/>
    <property type="match status" value="1"/>
</dbReference>
<dbReference type="EMBL" id="BTSY01000003">
    <property type="protein sequence ID" value="GMT18520.1"/>
    <property type="molecule type" value="Genomic_DNA"/>
</dbReference>
<name>A0AAV5VIS6_9BILA</name>
<proteinExistence type="predicted"/>